<evidence type="ECO:0000313" key="1">
    <source>
        <dbReference type="EMBL" id="TYB81747.1"/>
    </source>
</evidence>
<dbReference type="AlphaFoldDB" id="A0A5D0RJE7"/>
<dbReference type="RefSeq" id="WP_148377556.1">
    <property type="nucleotide sequence ID" value="NZ_VSIY01000005.1"/>
</dbReference>
<evidence type="ECO:0000313" key="2">
    <source>
        <dbReference type="Proteomes" id="UP000322080"/>
    </source>
</evidence>
<dbReference type="Proteomes" id="UP000322080">
    <property type="component" value="Unassembled WGS sequence"/>
</dbReference>
<keyword evidence="2" id="KW-1185">Reference proteome</keyword>
<name>A0A5D0RJE7_9RHOB</name>
<sequence length="63" mass="6934">MPVTHDADRICTATTAGRFGVFHINSNEIDVTVDRLMAGGVTNDAPVALRFRVRRRGHEQGNL</sequence>
<comment type="caution">
    <text evidence="1">The sequence shown here is derived from an EMBL/GenBank/DDBJ whole genome shotgun (WGS) entry which is preliminary data.</text>
</comment>
<organism evidence="1 2">
    <name type="scientific">Maritimibacter fusiformis</name>
    <dbReference type="NCBI Taxonomy" id="2603819"/>
    <lineage>
        <taxon>Bacteria</taxon>
        <taxon>Pseudomonadati</taxon>
        <taxon>Pseudomonadota</taxon>
        <taxon>Alphaproteobacteria</taxon>
        <taxon>Rhodobacterales</taxon>
        <taxon>Roseobacteraceae</taxon>
        <taxon>Maritimibacter</taxon>
    </lineage>
</organism>
<accession>A0A5D0RJE7</accession>
<dbReference type="EMBL" id="VSIY01000005">
    <property type="protein sequence ID" value="TYB81747.1"/>
    <property type="molecule type" value="Genomic_DNA"/>
</dbReference>
<protein>
    <submittedName>
        <fullName evidence="1">Uncharacterized protein</fullName>
    </submittedName>
</protein>
<reference evidence="1 2" key="1">
    <citation type="submission" date="2019-08" db="EMBL/GenBank/DDBJ databases">
        <title>Identification of a novel species of the genus Boseongicola.</title>
        <authorList>
            <person name="Zhang X.-Q."/>
        </authorList>
    </citation>
    <scope>NUCLEOTIDE SEQUENCE [LARGE SCALE GENOMIC DNA]</scope>
    <source>
        <strain evidence="1 2">HY14</strain>
    </source>
</reference>
<gene>
    <name evidence="1" type="ORF">FVF75_08555</name>
</gene>
<proteinExistence type="predicted"/>